<reference evidence="2" key="1">
    <citation type="submission" date="2023-03" db="EMBL/GenBank/DDBJ databases">
        <title>Amycolatopsis taiwanensis NBRC 103393.</title>
        <authorList>
            <person name="Ichikawa N."/>
            <person name="Sato H."/>
            <person name="Tonouchi N."/>
        </authorList>
    </citation>
    <scope>NUCLEOTIDE SEQUENCE</scope>
    <source>
        <strain evidence="2">NBRC 103393</strain>
    </source>
</reference>
<feature type="region of interest" description="Disordered" evidence="1">
    <location>
        <begin position="141"/>
        <end position="171"/>
    </location>
</feature>
<protein>
    <submittedName>
        <fullName evidence="2">Uncharacterized protein</fullName>
    </submittedName>
</protein>
<organism evidence="2 3">
    <name type="scientific">Amycolatopsis taiwanensis</name>
    <dbReference type="NCBI Taxonomy" id="342230"/>
    <lineage>
        <taxon>Bacteria</taxon>
        <taxon>Bacillati</taxon>
        <taxon>Actinomycetota</taxon>
        <taxon>Actinomycetes</taxon>
        <taxon>Pseudonocardiales</taxon>
        <taxon>Pseudonocardiaceae</taxon>
        <taxon>Amycolatopsis</taxon>
    </lineage>
</organism>
<proteinExistence type="predicted"/>
<feature type="compositionally biased region" description="Polar residues" evidence="1">
    <location>
        <begin position="150"/>
        <end position="171"/>
    </location>
</feature>
<dbReference type="EMBL" id="BSTI01000033">
    <property type="protein sequence ID" value="GLY71270.1"/>
    <property type="molecule type" value="Genomic_DNA"/>
</dbReference>
<evidence type="ECO:0000313" key="2">
    <source>
        <dbReference type="EMBL" id="GLY71270.1"/>
    </source>
</evidence>
<comment type="caution">
    <text evidence="2">The sequence shown here is derived from an EMBL/GenBank/DDBJ whole genome shotgun (WGS) entry which is preliminary data.</text>
</comment>
<dbReference type="AlphaFoldDB" id="A0A9W6VK30"/>
<evidence type="ECO:0000313" key="3">
    <source>
        <dbReference type="Proteomes" id="UP001165136"/>
    </source>
</evidence>
<name>A0A9W6VK30_9PSEU</name>
<gene>
    <name evidence="2" type="ORF">Atai01_78890</name>
</gene>
<dbReference type="RefSeq" id="WP_285490936.1">
    <property type="nucleotide sequence ID" value="NZ_BSTI01000033.1"/>
</dbReference>
<sequence>MGGYQLHDAVDLPGWEHQSIWGWDEGTGSFYAQLWRNGSTSDAPEIWLTGALKPYPWPGCIALEIVEHTQADTLAVVQAMGIAHPDPTLRTADEVMQRAEELRKLGDSGYIRGQHHALAWTQGLAEFTPGTRTEWRRDRWPTPELRFPPSSGQVFKQLSPRPSGTARNEQD</sequence>
<dbReference type="Proteomes" id="UP001165136">
    <property type="component" value="Unassembled WGS sequence"/>
</dbReference>
<keyword evidence="3" id="KW-1185">Reference proteome</keyword>
<accession>A0A9W6VK30</accession>
<evidence type="ECO:0000256" key="1">
    <source>
        <dbReference type="SAM" id="MobiDB-lite"/>
    </source>
</evidence>